<gene>
    <name evidence="2" type="ORF">UG56_015590</name>
</gene>
<feature type="domain" description="GP-PDE" evidence="1">
    <location>
        <begin position="9"/>
        <end position="260"/>
    </location>
</feature>
<dbReference type="PANTHER" id="PTHR46211:SF13">
    <property type="entry name" value="GLYCEROPHOSPHODIESTER PHOSPHODIESTERASE 1-RELATED"/>
    <property type="match status" value="1"/>
</dbReference>
<keyword evidence="3" id="KW-1185">Reference proteome</keyword>
<dbReference type="Gene3D" id="3.20.20.190">
    <property type="entry name" value="Phosphatidylinositol (PI) phosphodiesterase"/>
    <property type="match status" value="1"/>
</dbReference>
<dbReference type="InterPro" id="IPR017946">
    <property type="entry name" value="PLC-like_Pdiesterase_TIM-brl"/>
</dbReference>
<dbReference type="GO" id="GO:0006629">
    <property type="term" value="P:lipid metabolic process"/>
    <property type="evidence" value="ECO:0007669"/>
    <property type="project" value="InterPro"/>
</dbReference>
<name>A0A1J4N2J9_9ACTN</name>
<comment type="caution">
    <text evidence="2">The sequence shown here is derived from an EMBL/GenBank/DDBJ whole genome shotgun (WGS) entry which is preliminary data.</text>
</comment>
<evidence type="ECO:0000259" key="1">
    <source>
        <dbReference type="PROSITE" id="PS51704"/>
    </source>
</evidence>
<dbReference type="STRING" id="1844.UG56_015590"/>
<sequence length="262" mass="29224">MAHNLLMRPQVVAHRGASHEIAEHTLAAYVAALDAGADALECDVRLTMDGHLVCVHDRHLRRIGARGLVSEMTLAELQAIDFAAWKNGFWDGEDEPPDRDMRGVLTLHRLLKVVRDYDRHVEMAIETKHPTRYGGLTEGRLVDVLNDFGWAGPGSPVRVMSFSFTALQRVERLAPGVPLVQLIDRAANWSLVRHAIGDDWWLGAGIEMLTAHPKLARRLASKGRNLHVYTVNTEEQLKLCLDLGVKAVITDRPGFMLELLGR</sequence>
<evidence type="ECO:0000313" key="3">
    <source>
        <dbReference type="Proteomes" id="UP000033772"/>
    </source>
</evidence>
<dbReference type="PANTHER" id="PTHR46211">
    <property type="entry name" value="GLYCEROPHOSPHORYL DIESTER PHOSPHODIESTERASE"/>
    <property type="match status" value="1"/>
</dbReference>
<dbReference type="PROSITE" id="PS51704">
    <property type="entry name" value="GP_PDE"/>
    <property type="match status" value="1"/>
</dbReference>
<accession>A0A1J4N2J9</accession>
<dbReference type="OrthoDB" id="9758957at2"/>
<protein>
    <submittedName>
        <fullName evidence="2">Glycerophosphodiester phosphodiesterase</fullName>
    </submittedName>
</protein>
<organism evidence="2 3">
    <name type="scientific">Nocardioides luteus</name>
    <dbReference type="NCBI Taxonomy" id="1844"/>
    <lineage>
        <taxon>Bacteria</taxon>
        <taxon>Bacillati</taxon>
        <taxon>Actinomycetota</taxon>
        <taxon>Actinomycetes</taxon>
        <taxon>Propionibacteriales</taxon>
        <taxon>Nocardioidaceae</taxon>
        <taxon>Nocardioides</taxon>
    </lineage>
</organism>
<evidence type="ECO:0000313" key="2">
    <source>
        <dbReference type="EMBL" id="OIJ25805.1"/>
    </source>
</evidence>
<proteinExistence type="predicted"/>
<reference evidence="2" key="1">
    <citation type="submission" date="2016-10" db="EMBL/GenBank/DDBJ databases">
        <title>Draft Genome Sequence of Nocardioides luteus Strain BAFB, an Alkane-Degrading Bacterium Isolated from JP-7 Polluted Soil.</title>
        <authorList>
            <person name="Brown L."/>
            <person name="Ruiz O.N."/>
            <person name="Gunasekera T."/>
        </authorList>
    </citation>
    <scope>NUCLEOTIDE SEQUENCE [LARGE SCALE GENOMIC DNA]</scope>
    <source>
        <strain evidence="2">BAFB</strain>
    </source>
</reference>
<dbReference type="GO" id="GO:0008081">
    <property type="term" value="F:phosphoric diester hydrolase activity"/>
    <property type="evidence" value="ECO:0007669"/>
    <property type="project" value="InterPro"/>
</dbReference>
<dbReference type="Proteomes" id="UP000033772">
    <property type="component" value="Unassembled WGS sequence"/>
</dbReference>
<dbReference type="SUPFAM" id="SSF51695">
    <property type="entry name" value="PLC-like phosphodiesterases"/>
    <property type="match status" value="1"/>
</dbReference>
<dbReference type="Pfam" id="PF03009">
    <property type="entry name" value="GDPD"/>
    <property type="match status" value="1"/>
</dbReference>
<dbReference type="EMBL" id="JZDQ02000021">
    <property type="protein sequence ID" value="OIJ25805.1"/>
    <property type="molecule type" value="Genomic_DNA"/>
</dbReference>
<dbReference type="InterPro" id="IPR030395">
    <property type="entry name" value="GP_PDE_dom"/>
</dbReference>
<dbReference type="AlphaFoldDB" id="A0A1J4N2J9"/>